<feature type="transmembrane region" description="Helical" evidence="6">
    <location>
        <begin position="114"/>
        <end position="134"/>
    </location>
</feature>
<proteinExistence type="predicted"/>
<evidence type="ECO:0000256" key="3">
    <source>
        <dbReference type="ARBA" id="ARBA00022692"/>
    </source>
</evidence>
<feature type="transmembrane region" description="Helical" evidence="6">
    <location>
        <begin position="146"/>
        <end position="165"/>
    </location>
</feature>
<feature type="domain" description="Major facilitator superfamily (MFS) profile" evidence="7">
    <location>
        <begin position="79"/>
        <end position="500"/>
    </location>
</feature>
<dbReference type="SUPFAM" id="SSF103473">
    <property type="entry name" value="MFS general substrate transporter"/>
    <property type="match status" value="1"/>
</dbReference>
<evidence type="ECO:0000256" key="4">
    <source>
        <dbReference type="ARBA" id="ARBA00022989"/>
    </source>
</evidence>
<evidence type="ECO:0000313" key="9">
    <source>
        <dbReference type="Proteomes" id="UP001165584"/>
    </source>
</evidence>
<feature type="transmembrane region" description="Helical" evidence="6">
    <location>
        <begin position="441"/>
        <end position="470"/>
    </location>
</feature>
<feature type="transmembrane region" description="Helical" evidence="6">
    <location>
        <begin position="380"/>
        <end position="398"/>
    </location>
</feature>
<dbReference type="Gene3D" id="1.20.1250.20">
    <property type="entry name" value="MFS general substrate transporter like domains"/>
    <property type="match status" value="1"/>
</dbReference>
<evidence type="ECO:0000256" key="6">
    <source>
        <dbReference type="SAM" id="Phobius"/>
    </source>
</evidence>
<evidence type="ECO:0000256" key="2">
    <source>
        <dbReference type="ARBA" id="ARBA00022448"/>
    </source>
</evidence>
<protein>
    <submittedName>
        <fullName evidence="8">MFS transporter</fullName>
    </submittedName>
</protein>
<feature type="transmembrane region" description="Helical" evidence="6">
    <location>
        <begin position="212"/>
        <end position="232"/>
    </location>
</feature>
<dbReference type="Pfam" id="PF11700">
    <property type="entry name" value="ATG22"/>
    <property type="match status" value="1"/>
</dbReference>
<name>A0ABT2GQW5_9MICO</name>
<evidence type="ECO:0000256" key="1">
    <source>
        <dbReference type="ARBA" id="ARBA00004651"/>
    </source>
</evidence>
<feature type="transmembrane region" description="Helical" evidence="6">
    <location>
        <begin position="315"/>
        <end position="338"/>
    </location>
</feature>
<dbReference type="InterPro" id="IPR024671">
    <property type="entry name" value="Atg22-like"/>
</dbReference>
<comment type="subcellular location">
    <subcellularLocation>
        <location evidence="1">Cell membrane</location>
        <topology evidence="1">Multi-pass membrane protein</topology>
    </subcellularLocation>
</comment>
<dbReference type="InterPro" id="IPR020846">
    <property type="entry name" value="MFS_dom"/>
</dbReference>
<dbReference type="InterPro" id="IPR050495">
    <property type="entry name" value="ATG22/LtaA_families"/>
</dbReference>
<feature type="transmembrane region" description="Helical" evidence="6">
    <location>
        <begin position="476"/>
        <end position="496"/>
    </location>
</feature>
<organism evidence="8 9">
    <name type="scientific">Herbiconiux aconitum</name>
    <dbReference type="NCBI Taxonomy" id="2970913"/>
    <lineage>
        <taxon>Bacteria</taxon>
        <taxon>Bacillati</taxon>
        <taxon>Actinomycetota</taxon>
        <taxon>Actinomycetes</taxon>
        <taxon>Micrococcales</taxon>
        <taxon>Microbacteriaceae</taxon>
        <taxon>Herbiconiux</taxon>
    </lineage>
</organism>
<accession>A0ABT2GQW5</accession>
<comment type="caution">
    <text evidence="8">The sequence shown here is derived from an EMBL/GenBank/DDBJ whole genome shotgun (WGS) entry which is preliminary data.</text>
</comment>
<evidence type="ECO:0000256" key="5">
    <source>
        <dbReference type="ARBA" id="ARBA00023136"/>
    </source>
</evidence>
<dbReference type="PANTHER" id="PTHR23519">
    <property type="entry name" value="AUTOPHAGY-RELATED PROTEIN 22"/>
    <property type="match status" value="1"/>
</dbReference>
<keyword evidence="3 6" id="KW-0812">Transmembrane</keyword>
<dbReference type="PROSITE" id="PS50850">
    <property type="entry name" value="MFS"/>
    <property type="match status" value="1"/>
</dbReference>
<gene>
    <name evidence="8" type="ORF">N1027_04195</name>
</gene>
<dbReference type="Proteomes" id="UP001165584">
    <property type="component" value="Unassembled WGS sequence"/>
</dbReference>
<dbReference type="InterPro" id="IPR036259">
    <property type="entry name" value="MFS_trans_sf"/>
</dbReference>
<feature type="transmembrane region" description="Helical" evidence="6">
    <location>
        <begin position="171"/>
        <end position="191"/>
    </location>
</feature>
<keyword evidence="2" id="KW-0813">Transport</keyword>
<evidence type="ECO:0000313" key="8">
    <source>
        <dbReference type="EMBL" id="MCS5717334.1"/>
    </source>
</evidence>
<evidence type="ECO:0000259" key="7">
    <source>
        <dbReference type="PROSITE" id="PS50850"/>
    </source>
</evidence>
<dbReference type="EMBL" id="JANLCM010000001">
    <property type="protein sequence ID" value="MCS5717334.1"/>
    <property type="molecule type" value="Genomic_DNA"/>
</dbReference>
<keyword evidence="5 6" id="KW-0472">Membrane</keyword>
<reference evidence="8" key="1">
    <citation type="submission" date="2022-08" db="EMBL/GenBank/DDBJ databases">
        <authorList>
            <person name="Deng Y."/>
            <person name="Han X.-F."/>
            <person name="Zhang Y.-Q."/>
        </authorList>
    </citation>
    <scope>NUCLEOTIDE SEQUENCE</scope>
    <source>
        <strain evidence="8">CPCC 205763</strain>
    </source>
</reference>
<feature type="transmembrane region" description="Helical" evidence="6">
    <location>
        <begin position="350"/>
        <end position="371"/>
    </location>
</feature>
<sequence>MSTSEASLLSFTHLSAPRRHPCPPEPEGPRGAKRHGLFTACHYCGCMTDGPASSELSPPPLAPAAPGARPKSSHVLAWGLWDWGSASFNAVITTFVFTVYLTSDAFGGETAVSAQLGIAMTIAGVLVALLAPITGQRSDRRGRRKLWLAVNTYIVVALSAAMFFVVPDPGYLWLGLFLLAAGTVFFEFASVNYNAMITQVSTPKTIGKVSGFGWGMGYVGGIVLLLIVYFGFIDPIGGTALFGVPDSDGLPIRVTVLVSAIWFGLFALPVLLSVPEYRSPKQEAATAAGRVGIVESYRILFRDIRSLFRESRQTAYFLIASAVFRDGLTGVFTFGGVLAAGSFGFSSGQVIIFAIAANIVAGASTILVGLLDDKFGAKPVIVVSLIGLVICGTAVFFLHDGGQIVFWTFGLALCAFVGPAQSASRSFLARRIPEGRNGEIFGLYATTGKAATFLAPAMFTLFIGIGAAIYGADANVQYWGILGIVLVLLVGLLLLIPVKSGPEKGAATPAE</sequence>
<keyword evidence="4 6" id="KW-1133">Transmembrane helix</keyword>
<feature type="transmembrane region" description="Helical" evidence="6">
    <location>
        <begin position="80"/>
        <end position="102"/>
    </location>
</feature>
<feature type="transmembrane region" description="Helical" evidence="6">
    <location>
        <begin position="404"/>
        <end position="420"/>
    </location>
</feature>
<dbReference type="PANTHER" id="PTHR23519:SF1">
    <property type="entry name" value="AUTOPHAGY-RELATED PROTEIN 22"/>
    <property type="match status" value="1"/>
</dbReference>
<feature type="transmembrane region" description="Helical" evidence="6">
    <location>
        <begin position="252"/>
        <end position="272"/>
    </location>
</feature>
<keyword evidence="9" id="KW-1185">Reference proteome</keyword>